<dbReference type="Gene3D" id="3.40.50.10680">
    <property type="entry name" value="CofD-like domains"/>
    <property type="match status" value="1"/>
</dbReference>
<dbReference type="InterPro" id="IPR002882">
    <property type="entry name" value="CofD"/>
</dbReference>
<evidence type="ECO:0000256" key="2">
    <source>
        <dbReference type="HAMAP-Rule" id="MF_00973"/>
    </source>
</evidence>
<dbReference type="GO" id="GO:0043743">
    <property type="term" value="F:LPPG:FO 2-phospho-L-lactate transferase activity"/>
    <property type="evidence" value="ECO:0007669"/>
    <property type="project" value="InterPro"/>
</dbReference>
<dbReference type="Pfam" id="PF01933">
    <property type="entry name" value="CofD"/>
    <property type="match status" value="1"/>
</dbReference>
<accession>A0A432ZHP4</accession>
<name>A0A432ZHP4_9GAMM</name>
<dbReference type="AlphaFoldDB" id="A0A432ZHP4"/>
<dbReference type="GO" id="GO:0005737">
    <property type="term" value="C:cytoplasm"/>
    <property type="evidence" value="ECO:0007669"/>
    <property type="project" value="UniProtKB-SubCell"/>
</dbReference>
<dbReference type="CDD" id="cd07187">
    <property type="entry name" value="YvcK_like"/>
    <property type="match status" value="1"/>
</dbReference>
<dbReference type="HAMAP" id="MF_00973">
    <property type="entry name" value="Gluconeogen_factor"/>
    <property type="match status" value="1"/>
</dbReference>
<sequence length="298" mass="32336">MQITAMRRITAIGGGHGLGRVLSTLAFMKHKLVGVVATTDNGGATGLLRQAHHTIAWGDIRNCLSQLVEQPLAADVLNYRFDGKTSLAGHNLGNLLLYTLDQVSARPIDGIQLLSRLLNINTRLLPMSECPTDLIATTDEGIQCHGEILIDKLEHMPRSLTLSGDAQATPEAVRHLYKSDLIILGPGSFLTSVLPPLLVKDIAQAIKQSAGKVIFVDNLVHEKGASGQLSLTEKLVFLEQHIGSNVIDLVLSNHRDPALSVPQVDGLRADSDVHYRHDPQSLLEQLNFAVETLFKKPA</sequence>
<dbReference type="Proteomes" id="UP000287908">
    <property type="component" value="Unassembled WGS sequence"/>
</dbReference>
<comment type="caution">
    <text evidence="3">The sequence shown here is derived from an EMBL/GenBank/DDBJ whole genome shotgun (WGS) entry which is preliminary data.</text>
</comment>
<dbReference type="InterPro" id="IPR038136">
    <property type="entry name" value="CofD-like_dom_sf"/>
</dbReference>
<dbReference type="RefSeq" id="WP_126783696.1">
    <property type="nucleotide sequence ID" value="NZ_PIQF01000001.1"/>
</dbReference>
<organism evidence="3 4">
    <name type="scientific">Idiomarina seosinensis</name>
    <dbReference type="NCBI Taxonomy" id="281739"/>
    <lineage>
        <taxon>Bacteria</taxon>
        <taxon>Pseudomonadati</taxon>
        <taxon>Pseudomonadota</taxon>
        <taxon>Gammaproteobacteria</taxon>
        <taxon>Alteromonadales</taxon>
        <taxon>Idiomarinaceae</taxon>
        <taxon>Idiomarina</taxon>
    </lineage>
</organism>
<gene>
    <name evidence="3" type="ORF">CWI81_02785</name>
</gene>
<comment type="function">
    <text evidence="2">Required for morphogenesis under gluconeogenic growth conditions.</text>
</comment>
<comment type="subcellular location">
    <subcellularLocation>
        <location evidence="2">Cytoplasm</location>
    </subcellularLocation>
</comment>
<evidence type="ECO:0000313" key="4">
    <source>
        <dbReference type="Proteomes" id="UP000287908"/>
    </source>
</evidence>
<evidence type="ECO:0000313" key="3">
    <source>
        <dbReference type="EMBL" id="RUO77423.1"/>
    </source>
</evidence>
<keyword evidence="4" id="KW-1185">Reference proteome</keyword>
<reference evidence="3 4" key="1">
    <citation type="journal article" date="2011" name="Front. Microbiol.">
        <title>Genomic signatures of strain selection and enhancement in Bacillus atrophaeus var. globigii, a historical biowarfare simulant.</title>
        <authorList>
            <person name="Gibbons H.S."/>
            <person name="Broomall S.M."/>
            <person name="McNew L.A."/>
            <person name="Daligault H."/>
            <person name="Chapman C."/>
            <person name="Bruce D."/>
            <person name="Karavis M."/>
            <person name="Krepps M."/>
            <person name="McGregor P.A."/>
            <person name="Hong C."/>
            <person name="Park K.H."/>
            <person name="Akmal A."/>
            <person name="Feldman A."/>
            <person name="Lin J.S."/>
            <person name="Chang W.E."/>
            <person name="Higgs B.W."/>
            <person name="Demirev P."/>
            <person name="Lindquist J."/>
            <person name="Liem A."/>
            <person name="Fochler E."/>
            <person name="Read T.D."/>
            <person name="Tapia R."/>
            <person name="Johnson S."/>
            <person name="Bishop-Lilly K.A."/>
            <person name="Detter C."/>
            <person name="Han C."/>
            <person name="Sozhamannan S."/>
            <person name="Rosenzweig C.N."/>
            <person name="Skowronski E.W."/>
        </authorList>
    </citation>
    <scope>NUCLEOTIDE SEQUENCE [LARGE SCALE GENOMIC DNA]</scope>
    <source>
        <strain evidence="3 4">CL-SP19</strain>
    </source>
</reference>
<dbReference type="NCBIfam" id="TIGR01826">
    <property type="entry name" value="CofD_related"/>
    <property type="match status" value="1"/>
</dbReference>
<evidence type="ECO:0000256" key="1">
    <source>
        <dbReference type="ARBA" id="ARBA00022490"/>
    </source>
</evidence>
<dbReference type="InterPro" id="IPR010119">
    <property type="entry name" value="Gluconeogen_factor"/>
</dbReference>
<dbReference type="SUPFAM" id="SSF142338">
    <property type="entry name" value="CofD-like"/>
    <property type="match status" value="1"/>
</dbReference>
<protein>
    <recommendedName>
        <fullName evidence="2">Putative gluconeogenesis factor</fullName>
    </recommendedName>
</protein>
<keyword evidence="1 2" id="KW-0963">Cytoplasm</keyword>
<dbReference type="PANTHER" id="PTHR30135:SF3">
    <property type="entry name" value="GLUCONEOGENESIS FACTOR-RELATED"/>
    <property type="match status" value="1"/>
</dbReference>
<dbReference type="PANTHER" id="PTHR30135">
    <property type="entry name" value="UNCHARACTERIZED PROTEIN YVCK-RELATED"/>
    <property type="match status" value="1"/>
</dbReference>
<dbReference type="OrthoDB" id="5413830at2"/>
<dbReference type="GO" id="GO:0008360">
    <property type="term" value="P:regulation of cell shape"/>
    <property type="evidence" value="ECO:0007669"/>
    <property type="project" value="UniProtKB-UniRule"/>
</dbReference>
<comment type="similarity">
    <text evidence="2">Belongs to the gluconeogenesis factor family.</text>
</comment>
<proteinExistence type="inferred from homology"/>
<dbReference type="EMBL" id="PIQF01000001">
    <property type="protein sequence ID" value="RUO77423.1"/>
    <property type="molecule type" value="Genomic_DNA"/>
</dbReference>